<proteinExistence type="predicted"/>
<keyword evidence="2" id="KW-1185">Reference proteome</keyword>
<sequence>MGVLPKCDVCGQSDEFLVTDKGVFICICGHQFKIGEHPQSATVKQLSGYLKTLQPHYIH</sequence>
<dbReference type="Proteomes" id="UP000240904">
    <property type="component" value="Unassembled WGS sequence"/>
</dbReference>
<accession>A0A2T3N168</accession>
<dbReference type="EMBL" id="PYMC01000003">
    <property type="protein sequence ID" value="PSW06043.1"/>
    <property type="molecule type" value="Genomic_DNA"/>
</dbReference>
<organism evidence="1 2">
    <name type="scientific">Photobacterium lipolyticum</name>
    <dbReference type="NCBI Taxonomy" id="266810"/>
    <lineage>
        <taxon>Bacteria</taxon>
        <taxon>Pseudomonadati</taxon>
        <taxon>Pseudomonadota</taxon>
        <taxon>Gammaproteobacteria</taxon>
        <taxon>Vibrionales</taxon>
        <taxon>Vibrionaceae</taxon>
        <taxon>Photobacterium</taxon>
    </lineage>
</organism>
<evidence type="ECO:0000313" key="2">
    <source>
        <dbReference type="Proteomes" id="UP000240904"/>
    </source>
</evidence>
<comment type="caution">
    <text evidence="1">The sequence shown here is derived from an EMBL/GenBank/DDBJ whole genome shotgun (WGS) entry which is preliminary data.</text>
</comment>
<evidence type="ECO:0000313" key="1">
    <source>
        <dbReference type="EMBL" id="PSW06043.1"/>
    </source>
</evidence>
<reference evidence="1 2" key="1">
    <citation type="submission" date="2018-03" db="EMBL/GenBank/DDBJ databases">
        <title>Whole genome sequencing of Histamine producing bacteria.</title>
        <authorList>
            <person name="Butler K."/>
        </authorList>
    </citation>
    <scope>NUCLEOTIDE SEQUENCE [LARGE SCALE GENOMIC DNA]</scope>
    <source>
        <strain evidence="1 2">DSM 16190</strain>
    </source>
</reference>
<dbReference type="AlphaFoldDB" id="A0A2T3N168"/>
<gene>
    <name evidence="1" type="ORF">C9I89_05875</name>
</gene>
<name>A0A2T3N168_9GAMM</name>
<protein>
    <submittedName>
        <fullName evidence="1">Uncharacterized protein</fullName>
    </submittedName>
</protein>